<evidence type="ECO:0000313" key="3">
    <source>
        <dbReference type="Proteomes" id="UP000590412"/>
    </source>
</evidence>
<protein>
    <submittedName>
        <fullName evidence="2">Uncharacterized protein</fullName>
    </submittedName>
</protein>
<dbReference type="EMBL" id="JABWAB010000004">
    <property type="protein sequence ID" value="KAF6053135.1"/>
    <property type="molecule type" value="Genomic_DNA"/>
</dbReference>
<keyword evidence="1" id="KW-1133">Transmembrane helix</keyword>
<evidence type="ECO:0000313" key="2">
    <source>
        <dbReference type="EMBL" id="KAF6053135.1"/>
    </source>
</evidence>
<keyword evidence="1" id="KW-0472">Membrane</keyword>
<name>A0A8X7NNS2_CANPA</name>
<dbReference type="AlphaFoldDB" id="A0A8X7NNS2"/>
<reference evidence="2" key="1">
    <citation type="submission" date="2020-03" db="EMBL/GenBank/DDBJ databases">
        <title>FDA dAtabase for Regulatory Grade micrObial Sequences (FDA-ARGOS): Supporting development and validation of Infectious Disease Dx tests.</title>
        <authorList>
            <person name="Campos J."/>
            <person name="Goldberg B."/>
            <person name="Tallon L."/>
            <person name="Sadzewicz L."/>
            <person name="Vavikolanu K."/>
            <person name="Mehta A."/>
            <person name="Aluvathingal J."/>
            <person name="Nadendla S."/>
            <person name="Nandy P."/>
            <person name="Geyer C."/>
            <person name="Yan Y."/>
            <person name="Sichtig H."/>
        </authorList>
    </citation>
    <scope>NUCLEOTIDE SEQUENCE [LARGE SCALE GENOMIC DNA]</scope>
    <source>
        <strain evidence="2">FDAARGOS_652</strain>
    </source>
</reference>
<gene>
    <name evidence="2" type="ORF">FOB60_003391</name>
</gene>
<dbReference type="OrthoDB" id="4003809at2759"/>
<accession>A0A8X7NNS2</accession>
<dbReference type="Proteomes" id="UP000590412">
    <property type="component" value="Unassembled WGS sequence"/>
</dbReference>
<sequence length="124" mass="14134">MFRRTIQSQLRFKPIRQLRFTRQISTDINNGQKGLPTWPNKEAFFSVYAKEGRALVGWFVALTGIMLWGPLAIVELSDSIDHVPKDHTAQVTAQRVGLDEFKTEVNIPQTYVGPDKEDDGEDDE</sequence>
<comment type="caution">
    <text evidence="2">The sequence shown here is derived from an EMBL/GenBank/DDBJ whole genome shotgun (WGS) entry which is preliminary data.</text>
</comment>
<keyword evidence="1" id="KW-0812">Transmembrane</keyword>
<organism evidence="2 3">
    <name type="scientific">Candida parapsilosis</name>
    <name type="common">Yeast</name>
    <dbReference type="NCBI Taxonomy" id="5480"/>
    <lineage>
        <taxon>Eukaryota</taxon>
        <taxon>Fungi</taxon>
        <taxon>Dikarya</taxon>
        <taxon>Ascomycota</taxon>
        <taxon>Saccharomycotina</taxon>
        <taxon>Pichiomycetes</taxon>
        <taxon>Debaryomycetaceae</taxon>
        <taxon>Candida/Lodderomyces clade</taxon>
        <taxon>Candida</taxon>
    </lineage>
</organism>
<evidence type="ECO:0000256" key="1">
    <source>
        <dbReference type="SAM" id="Phobius"/>
    </source>
</evidence>
<proteinExistence type="predicted"/>
<feature type="transmembrane region" description="Helical" evidence="1">
    <location>
        <begin position="55"/>
        <end position="74"/>
    </location>
</feature>